<feature type="non-terminal residue" evidence="3">
    <location>
        <position position="1"/>
    </location>
</feature>
<dbReference type="Pfam" id="PF17936">
    <property type="entry name" value="Big_6"/>
    <property type="match status" value="2"/>
</dbReference>
<dbReference type="Gene3D" id="2.60.40.1180">
    <property type="entry name" value="Golgi alpha-mannosidase II"/>
    <property type="match status" value="1"/>
</dbReference>
<accession>A0A0B2U928</accession>
<dbReference type="EMBL" id="JHQK01000024">
    <property type="protein sequence ID" value="KHN65704.1"/>
    <property type="molecule type" value="Genomic_DNA"/>
</dbReference>
<protein>
    <recommendedName>
        <fullName evidence="2">Bacterial Ig domain-containing protein</fullName>
    </recommendedName>
</protein>
<feature type="domain" description="Bacterial Ig" evidence="2">
    <location>
        <begin position="10"/>
        <end position="73"/>
    </location>
</feature>
<dbReference type="NCBIfam" id="NF033510">
    <property type="entry name" value="Ca_tandemer"/>
    <property type="match status" value="2"/>
</dbReference>
<evidence type="ECO:0000313" key="4">
    <source>
        <dbReference type="Proteomes" id="UP000031012"/>
    </source>
</evidence>
<proteinExistence type="predicted"/>
<dbReference type="InterPro" id="IPR013780">
    <property type="entry name" value="Glyco_hydro_b"/>
</dbReference>
<feature type="non-terminal residue" evidence="3">
    <location>
        <position position="194"/>
    </location>
</feature>
<evidence type="ECO:0000256" key="1">
    <source>
        <dbReference type="SAM" id="MobiDB-lite"/>
    </source>
</evidence>
<feature type="domain" description="Bacterial Ig" evidence="2">
    <location>
        <begin position="77"/>
        <end position="154"/>
    </location>
</feature>
<feature type="region of interest" description="Disordered" evidence="1">
    <location>
        <begin position="162"/>
        <end position="194"/>
    </location>
</feature>
<dbReference type="Gene3D" id="2.60.40.10">
    <property type="entry name" value="Immunoglobulins"/>
    <property type="match status" value="2"/>
</dbReference>
<sequence length="194" mass="18551">VIDPVNGTDPITGTAEPGSTVTVTYPDGSTASVVAGPDGGWSVPNPGLSDGDTVTAVSTDPAGNTSNPATAVVDALAPNTPVIDPVNGTDPITGTAEPGSTVTVTYPDGSTASVVAGPDGGWSVPNPGLSDGDTVTAVSTDPAGNTSNPATAVVDALAPNTPVIDPVNGTDPITGTAEPGSTVTVTYPDGSTAS</sequence>
<gene>
    <name evidence="3" type="ORF">DH17_17900</name>
</gene>
<evidence type="ECO:0000259" key="2">
    <source>
        <dbReference type="Pfam" id="PF17936"/>
    </source>
</evidence>
<feature type="compositionally biased region" description="Polar residues" evidence="1">
    <location>
        <begin position="136"/>
        <end position="149"/>
    </location>
</feature>
<evidence type="ECO:0000313" key="3">
    <source>
        <dbReference type="EMBL" id="KHN65704.1"/>
    </source>
</evidence>
<feature type="region of interest" description="Disordered" evidence="1">
    <location>
        <begin position="107"/>
        <end position="149"/>
    </location>
</feature>
<dbReference type="InterPro" id="IPR041498">
    <property type="entry name" value="Big_6"/>
</dbReference>
<dbReference type="Proteomes" id="UP000031012">
    <property type="component" value="Unassembled WGS sequence"/>
</dbReference>
<feature type="region of interest" description="Disordered" evidence="1">
    <location>
        <begin position="1"/>
        <end position="68"/>
    </location>
</feature>
<dbReference type="InterPro" id="IPR013783">
    <property type="entry name" value="Ig-like_fold"/>
</dbReference>
<feature type="compositionally biased region" description="Polar residues" evidence="1">
    <location>
        <begin position="55"/>
        <end position="68"/>
    </location>
</feature>
<reference evidence="3 4" key="1">
    <citation type="submission" date="2014-03" db="EMBL/GenBank/DDBJ databases">
        <title>Genome sequence of the diesel-degrader and plant-growth promoter Acinetobacter oleivorans PF-1 isolated from the roots of poplar tree.</title>
        <authorList>
            <person name="Gkorezis P."/>
            <person name="van Hamme J."/>
            <person name="Rineau F."/>
            <person name="Vangronsveld J."/>
            <person name="Francetti A."/>
        </authorList>
    </citation>
    <scope>NUCLEOTIDE SEQUENCE [LARGE SCALE GENOMIC DNA]</scope>
    <source>
        <strain evidence="3 4">PF1</strain>
    </source>
</reference>
<organism evidence="3 4">
    <name type="scientific">Acinetobacter oleivorans</name>
    <dbReference type="NCBI Taxonomy" id="1148157"/>
    <lineage>
        <taxon>Bacteria</taxon>
        <taxon>Pseudomonadati</taxon>
        <taxon>Pseudomonadota</taxon>
        <taxon>Gammaproteobacteria</taxon>
        <taxon>Moraxellales</taxon>
        <taxon>Moraxellaceae</taxon>
        <taxon>Acinetobacter</taxon>
    </lineage>
</organism>
<feature type="compositionally biased region" description="Polar residues" evidence="1">
    <location>
        <begin position="17"/>
        <end position="32"/>
    </location>
</feature>
<dbReference type="AlphaFoldDB" id="A0A0B2U928"/>
<name>A0A0B2U928_9GAMM</name>
<feature type="compositionally biased region" description="Polar residues" evidence="1">
    <location>
        <begin position="179"/>
        <end position="194"/>
    </location>
</feature>
<comment type="caution">
    <text evidence="3">The sequence shown here is derived from an EMBL/GenBank/DDBJ whole genome shotgun (WGS) entry which is preliminary data.</text>
</comment>